<evidence type="ECO:0000313" key="2">
    <source>
        <dbReference type="Proteomes" id="UP001221142"/>
    </source>
</evidence>
<dbReference type="Proteomes" id="UP001221142">
    <property type="component" value="Unassembled WGS sequence"/>
</dbReference>
<keyword evidence="2" id="KW-1185">Reference proteome</keyword>
<comment type="caution">
    <text evidence="1">The sequence shown here is derived from an EMBL/GenBank/DDBJ whole genome shotgun (WGS) entry which is preliminary data.</text>
</comment>
<protein>
    <recommendedName>
        <fullName evidence="3">F-box domain-containing protein</fullName>
    </recommendedName>
</protein>
<dbReference type="EMBL" id="JARKIF010000036">
    <property type="protein sequence ID" value="KAJ7610128.1"/>
    <property type="molecule type" value="Genomic_DNA"/>
</dbReference>
<evidence type="ECO:0008006" key="3">
    <source>
        <dbReference type="Google" id="ProtNLM"/>
    </source>
</evidence>
<accession>A0AAD7B4Y5</accession>
<evidence type="ECO:0000313" key="1">
    <source>
        <dbReference type="EMBL" id="KAJ7610128.1"/>
    </source>
</evidence>
<reference evidence="1" key="1">
    <citation type="submission" date="2023-03" db="EMBL/GenBank/DDBJ databases">
        <title>Massive genome expansion in bonnet fungi (Mycena s.s.) driven by repeated elements and novel gene families across ecological guilds.</title>
        <authorList>
            <consortium name="Lawrence Berkeley National Laboratory"/>
            <person name="Harder C.B."/>
            <person name="Miyauchi S."/>
            <person name="Viragh M."/>
            <person name="Kuo A."/>
            <person name="Thoen E."/>
            <person name="Andreopoulos B."/>
            <person name="Lu D."/>
            <person name="Skrede I."/>
            <person name="Drula E."/>
            <person name="Henrissat B."/>
            <person name="Morin E."/>
            <person name="Kohler A."/>
            <person name="Barry K."/>
            <person name="LaButti K."/>
            <person name="Morin E."/>
            <person name="Salamov A."/>
            <person name="Lipzen A."/>
            <person name="Mereny Z."/>
            <person name="Hegedus B."/>
            <person name="Baldrian P."/>
            <person name="Stursova M."/>
            <person name="Weitz H."/>
            <person name="Taylor A."/>
            <person name="Grigoriev I.V."/>
            <person name="Nagy L.G."/>
            <person name="Martin F."/>
            <person name="Kauserud H."/>
        </authorList>
    </citation>
    <scope>NUCLEOTIDE SEQUENCE</scope>
    <source>
        <strain evidence="1">9284</strain>
    </source>
</reference>
<organism evidence="1 2">
    <name type="scientific">Roridomyces roridus</name>
    <dbReference type="NCBI Taxonomy" id="1738132"/>
    <lineage>
        <taxon>Eukaryota</taxon>
        <taxon>Fungi</taxon>
        <taxon>Dikarya</taxon>
        <taxon>Basidiomycota</taxon>
        <taxon>Agaricomycotina</taxon>
        <taxon>Agaricomycetes</taxon>
        <taxon>Agaricomycetidae</taxon>
        <taxon>Agaricales</taxon>
        <taxon>Marasmiineae</taxon>
        <taxon>Mycenaceae</taxon>
        <taxon>Roridomyces</taxon>
    </lineage>
</organism>
<proteinExistence type="predicted"/>
<gene>
    <name evidence="1" type="ORF">FB45DRAFT_1122044</name>
</gene>
<name>A0AAD7B4Y5_9AGAR</name>
<sequence>MRRVPIEPDKLGPLIMEATFSLDVVLELTKELDLLDALNLALTCSLCAELLRSPYFWISTLTRMDRINRIPLPCVPGTDLSALPLETLREIAIHAYKLHHRWSSPAPLPVSFRRFEINDEDISDFHPIEGARMVVTVSLNCVACWSADSGECLGFCDRHLDPTTEPCRDSVSSPFVSSGMSYIRLATCSGTQVKFTIVRVDHRNPSAVNVSNLFSMAWIRPAGRSISCVMVNAQTIGAFMNEDDAEDDGSSASTLVSAALAMECYALDSRALSGGLAVDDGFLIIGHSFSSSSPILSLNTTPSGDLWAHRLVQPMAGLPTEQEASSIGFPHVRRPTYGVLNVTARSTRVPPVTVAPSRLQFWPAEYKNSNLELGPIVSFEHPVHTINSSITVGHSRYHPGPSEPQPSPRGNLAFGDLYYALAPTQNGGLA</sequence>
<dbReference type="AlphaFoldDB" id="A0AAD7B4Y5"/>